<keyword evidence="2" id="KW-1185">Reference proteome</keyword>
<dbReference type="GeneID" id="301842430"/>
<gene>
    <name evidence="1" type="ORF">EDD35_0967</name>
</gene>
<proteinExistence type="predicted"/>
<dbReference type="RefSeq" id="WP_123682992.1">
    <property type="nucleotide sequence ID" value="NZ_RKHY01000001.1"/>
</dbReference>
<name>A0A3N2GPX9_9PSEU</name>
<dbReference type="Gene3D" id="3.50.50.60">
    <property type="entry name" value="FAD/NAD(P)-binding domain"/>
    <property type="match status" value="2"/>
</dbReference>
<evidence type="ECO:0000313" key="1">
    <source>
        <dbReference type="EMBL" id="ROS38682.1"/>
    </source>
</evidence>
<reference evidence="1 2" key="1">
    <citation type="submission" date="2018-11" db="EMBL/GenBank/DDBJ databases">
        <title>Sequencing the genomes of 1000 actinobacteria strains.</title>
        <authorList>
            <person name="Klenk H.-P."/>
        </authorList>
    </citation>
    <scope>NUCLEOTIDE SEQUENCE [LARGE SCALE GENOMIC DNA]</scope>
    <source>
        <strain evidence="1 2">DSM 44348</strain>
    </source>
</reference>
<organism evidence="1 2">
    <name type="scientific">Amycolatopsis thermoflava</name>
    <dbReference type="NCBI Taxonomy" id="84480"/>
    <lineage>
        <taxon>Bacteria</taxon>
        <taxon>Bacillati</taxon>
        <taxon>Actinomycetota</taxon>
        <taxon>Actinomycetes</taxon>
        <taxon>Pseudonocardiales</taxon>
        <taxon>Pseudonocardiaceae</taxon>
        <taxon>Amycolatopsis</taxon>
        <taxon>Amycolatopsis methanolica group</taxon>
    </lineage>
</organism>
<sequence>MGERVRVAIIGAGFGGLGTAIGLKRAGIDDFVVLERAADVGGTWHANTYPGAQCDIPSILYSFSFAPNPRWSRLYPYQPEIRDYLRRCAEDFGITPHLRLRHEVREASWRDGAWHLTTNRGDWEAQVLVGAIGPFSEPAVPDLPGLNRFRGATFHTSTWDHGQNLHGRRVAVVGTGASAVQIIPKLQPQVARLTVFQRTPTWIMPHPDRPVTGLPRRLLGQVPGALSLARTGFDLVQEALVPGLVHQPLLLKGMEAVARAHLRRHVRDPRLRAKLTPSYAFGCKRPTFSNAYYPALTQPNTDVVTEPIKEVTEHGIVTGDGAEHPADTIVFGTGFRMTDHPGFTRLRGRDGRTLAEVWNGSPRAYLGTTVAGFPNFFLLLGPNSVVYTSQVVTIEAQVAYILDCLRQMDRRGLSTLEVRATAQQDYVRRVDHGLRNSVWNTGGCRSYYLDSAGRNFTFFPGFNRTFRATTRRVDLADYHLERTA</sequence>
<accession>A0A3N2GPX9</accession>
<dbReference type="SUPFAM" id="SSF51905">
    <property type="entry name" value="FAD/NAD(P)-binding domain"/>
    <property type="match status" value="2"/>
</dbReference>
<evidence type="ECO:0000313" key="2">
    <source>
        <dbReference type="Proteomes" id="UP000274843"/>
    </source>
</evidence>
<dbReference type="Proteomes" id="UP000274843">
    <property type="component" value="Unassembled WGS sequence"/>
</dbReference>
<dbReference type="InterPro" id="IPR036188">
    <property type="entry name" value="FAD/NAD-bd_sf"/>
</dbReference>
<dbReference type="EMBL" id="RKHY01000001">
    <property type="protein sequence ID" value="ROS38682.1"/>
    <property type="molecule type" value="Genomic_DNA"/>
</dbReference>
<dbReference type="AlphaFoldDB" id="A0A3N2GPX9"/>
<protein>
    <submittedName>
        <fullName evidence="1">Cation diffusion facilitator CzcD-associated flavoprotein CzcO</fullName>
    </submittedName>
</protein>
<dbReference type="Pfam" id="PF13738">
    <property type="entry name" value="Pyr_redox_3"/>
    <property type="match status" value="1"/>
</dbReference>
<dbReference type="PRINTS" id="PR00419">
    <property type="entry name" value="ADXRDTASE"/>
</dbReference>
<dbReference type="PANTHER" id="PTHR42877:SF4">
    <property type="entry name" value="FAD_NAD(P)-BINDING DOMAIN-CONTAINING PROTEIN-RELATED"/>
    <property type="match status" value="1"/>
</dbReference>
<dbReference type="InterPro" id="IPR051209">
    <property type="entry name" value="FAD-bind_Monooxygenase_sf"/>
</dbReference>
<dbReference type="PANTHER" id="PTHR42877">
    <property type="entry name" value="L-ORNITHINE N(5)-MONOOXYGENASE-RELATED"/>
    <property type="match status" value="1"/>
</dbReference>
<comment type="caution">
    <text evidence="1">The sequence shown here is derived from an EMBL/GenBank/DDBJ whole genome shotgun (WGS) entry which is preliminary data.</text>
</comment>